<dbReference type="EMBL" id="CP015579">
    <property type="protein sequence ID" value="ARU92748.1"/>
    <property type="molecule type" value="Genomic_DNA"/>
</dbReference>
<proteinExistence type="predicted"/>
<dbReference type="InterPro" id="IPR017508">
    <property type="entry name" value="HipA_N1"/>
</dbReference>
<dbReference type="RefSeq" id="WP_087487135.1">
    <property type="nucleotide sequence ID" value="NZ_CP015579.1"/>
</dbReference>
<organism evidence="2 5">
    <name type="scientific">Tatumella citrea</name>
    <name type="common">Pantoea citrea</name>
    <dbReference type="NCBI Taxonomy" id="53336"/>
    <lineage>
        <taxon>Bacteria</taxon>
        <taxon>Pseudomonadati</taxon>
        <taxon>Pseudomonadota</taxon>
        <taxon>Gammaproteobacteria</taxon>
        <taxon>Enterobacterales</taxon>
        <taxon>Erwiniaceae</taxon>
        <taxon>Tatumella</taxon>
    </lineage>
</organism>
<dbReference type="Pfam" id="PF13657">
    <property type="entry name" value="Couple_hipA"/>
    <property type="match status" value="1"/>
</dbReference>
<evidence type="ECO:0000313" key="4">
    <source>
        <dbReference type="Proteomes" id="UP000195729"/>
    </source>
</evidence>
<evidence type="ECO:0000313" key="3">
    <source>
        <dbReference type="EMBL" id="ARU96786.1"/>
    </source>
</evidence>
<dbReference type="Proteomes" id="UP000195729">
    <property type="component" value="Chromosome"/>
</dbReference>
<protein>
    <recommendedName>
        <fullName evidence="1">HipA N-terminal subdomain 1 domain-containing protein</fullName>
    </recommendedName>
</protein>
<dbReference type="OrthoDB" id="196808at2"/>
<evidence type="ECO:0000313" key="5">
    <source>
        <dbReference type="Proteomes" id="UP000195814"/>
    </source>
</evidence>
<reference evidence="4 5" key="1">
    <citation type="submission" date="2016-05" db="EMBL/GenBank/DDBJ databases">
        <title>Complete genome sequence of two 2,5-diketo-D-glunonic acid producing strain Tatumella citrea.</title>
        <authorList>
            <person name="Duan C."/>
            <person name="Yang J."/>
            <person name="Yang S."/>
        </authorList>
    </citation>
    <scope>NUCLEOTIDE SEQUENCE [LARGE SCALE GENOMIC DNA]</scope>
    <source>
        <strain evidence="3 4">ATCC 39140</strain>
        <strain evidence="2 5">DSM 13699</strain>
    </source>
</reference>
<dbReference type="Proteomes" id="UP000195814">
    <property type="component" value="Chromosome"/>
</dbReference>
<evidence type="ECO:0000259" key="1">
    <source>
        <dbReference type="Pfam" id="PF13657"/>
    </source>
</evidence>
<dbReference type="KEGG" id="tci:A7K98_02420"/>
<keyword evidence="4" id="KW-1185">Reference proteome</keyword>
<feature type="domain" description="HipA N-terminal subdomain 1" evidence="1">
    <location>
        <begin position="5"/>
        <end position="62"/>
    </location>
</feature>
<name>A0A1Y0L4Z7_TATCI</name>
<dbReference type="AlphaFoldDB" id="A0A1Y0L4Z7"/>
<dbReference type="EMBL" id="CP015581">
    <property type="protein sequence ID" value="ARU96786.1"/>
    <property type="molecule type" value="Genomic_DNA"/>
</dbReference>
<sequence>MYRNLSVLLYGEPVGELLQTDEGYTFSYLPDYQGHPLSLSLPVTSQPDFSVQLHPFFKGLAPVWAHPFCNGRPQPARGTDLYHKAL</sequence>
<accession>A0A1Y0L4Z7</accession>
<gene>
    <name evidence="2" type="ORF">A7K98_02420</name>
    <name evidence="3" type="ORF">A7K99_02420</name>
</gene>
<evidence type="ECO:0000313" key="2">
    <source>
        <dbReference type="EMBL" id="ARU92748.1"/>
    </source>
</evidence>
<dbReference type="NCBIfam" id="TIGR03071">
    <property type="entry name" value="couple_hipA"/>
    <property type="match status" value="1"/>
</dbReference>